<evidence type="ECO:0000313" key="2">
    <source>
        <dbReference type="Proteomes" id="UP000704529"/>
    </source>
</evidence>
<evidence type="ECO:0000313" key="1">
    <source>
        <dbReference type="EMBL" id="MBN3560076.1"/>
    </source>
</evidence>
<accession>A0AA41A152</accession>
<proteinExistence type="predicted"/>
<dbReference type="EMBL" id="JAFHKU010000133">
    <property type="protein sequence ID" value="MBN3560076.1"/>
    <property type="molecule type" value="Genomic_DNA"/>
</dbReference>
<sequence>MILFPALLSLAGSVGQQMPAPPTNEISVVGNKLRKLQLDLNVDAGRMTACRAKVSSGDRFIDDVACESARVCIGKRSSARIGLMNCINDGVVAAVARERAKEESRNAEN</sequence>
<dbReference type="RefSeq" id="WP_184103919.1">
    <property type="nucleotide sequence ID" value="NZ_JACHNX010000001.1"/>
</dbReference>
<reference evidence="1" key="1">
    <citation type="submission" date="2021-01" db="EMBL/GenBank/DDBJ databases">
        <title>Genome Sequencing of Type Strains.</title>
        <authorList>
            <person name="Lemaire J.F."/>
            <person name="Inderbitzin P."/>
            <person name="Collins S.B."/>
            <person name="Wespe N."/>
            <person name="Knight-Connoni V."/>
        </authorList>
    </citation>
    <scope>NUCLEOTIDE SEQUENCE</scope>
    <source>
        <strain evidence="1">DSM 14562</strain>
    </source>
</reference>
<dbReference type="Proteomes" id="UP000704529">
    <property type="component" value="Unassembled WGS sequence"/>
</dbReference>
<organism evidence="1 2">
    <name type="scientific">Sphingomonas yabuuchiae</name>
    <dbReference type="NCBI Taxonomy" id="172044"/>
    <lineage>
        <taxon>Bacteria</taxon>
        <taxon>Pseudomonadati</taxon>
        <taxon>Pseudomonadota</taxon>
        <taxon>Alphaproteobacteria</taxon>
        <taxon>Sphingomonadales</taxon>
        <taxon>Sphingomonadaceae</taxon>
        <taxon>Sphingomonas</taxon>
    </lineage>
</organism>
<name>A0AA41A152_9SPHN</name>
<dbReference type="AlphaFoldDB" id="A0AA41A152"/>
<gene>
    <name evidence="1" type="ORF">JYA60_17780</name>
</gene>
<protein>
    <submittedName>
        <fullName evidence="1">Uncharacterized protein</fullName>
    </submittedName>
</protein>
<comment type="caution">
    <text evidence="1">The sequence shown here is derived from an EMBL/GenBank/DDBJ whole genome shotgun (WGS) entry which is preliminary data.</text>
</comment>